<keyword evidence="2" id="KW-1185">Reference proteome</keyword>
<proteinExistence type="predicted"/>
<dbReference type="AlphaFoldDB" id="A0A941EBL3"/>
<dbReference type="EMBL" id="JAGSOH010000100">
    <property type="protein sequence ID" value="MBR7829790.1"/>
    <property type="molecule type" value="Genomic_DNA"/>
</dbReference>
<protein>
    <submittedName>
        <fullName evidence="1">Uncharacterized protein</fullName>
    </submittedName>
</protein>
<dbReference type="RefSeq" id="WP_212520924.1">
    <property type="nucleotide sequence ID" value="NZ_JAGSOH010000100.1"/>
</dbReference>
<organism evidence="1 2">
    <name type="scientific">Actinospica acidithermotolerans</name>
    <dbReference type="NCBI Taxonomy" id="2828514"/>
    <lineage>
        <taxon>Bacteria</taxon>
        <taxon>Bacillati</taxon>
        <taxon>Actinomycetota</taxon>
        <taxon>Actinomycetes</taxon>
        <taxon>Catenulisporales</taxon>
        <taxon>Actinospicaceae</taxon>
        <taxon>Actinospica</taxon>
    </lineage>
</organism>
<evidence type="ECO:0000313" key="2">
    <source>
        <dbReference type="Proteomes" id="UP000676325"/>
    </source>
</evidence>
<dbReference type="Proteomes" id="UP000676325">
    <property type="component" value="Unassembled WGS sequence"/>
</dbReference>
<comment type="caution">
    <text evidence="1">The sequence shown here is derived from an EMBL/GenBank/DDBJ whole genome shotgun (WGS) entry which is preliminary data.</text>
</comment>
<accession>A0A941EBL3</accession>
<evidence type="ECO:0000313" key="1">
    <source>
        <dbReference type="EMBL" id="MBR7829790.1"/>
    </source>
</evidence>
<sequence length="666" mass="71824">MTAVYLPSQHASVHDLPLDPDSRARVLAEIVAAAIDRQQADGNFEDPAADDDIGDMSLGVISLLALAWHRGAREQRLVEAARRGVDHFLRERVYRTDNPGEPFLRRRDSGLPYARYMPGDGEHPFGDWPSTVWAMLHAVNIVDLGEGLLTEKQYEQVIELAAGYWSWLTEVSVFNPQQTANQAIGSIAAALTLARQLRARGRAAQAQQIAADARRLYADEIRARRIVERGFALPTEHGAGHDQNYVPISLTFLAKAYQESGDQDFLEDGDEIARHLETRLSVRGFDFGGPRYSEQHSGFEGTLGLRYFGRRINADLGRYLGDRRCAYHAVAGNGAPSGHFAFATVWLLQDESDWHRRGGEPHLTPYSVRSGRTSVTLTSQLTPYVVDSADSAVIEAVADHQHGIGPLLRYPDGSRMLLTRPLGPMRSQDAVAGRLAAKLVTKPVVTRDQAMVSVQQLVVCDGERVHLVAVLDRSRLPGDVAIEFLAGLPYLEAVDGRQRKILAVSAVADPKPSTPFGLGVAGAVLDTSGAITAGGLLIRAAAGLRVVNPPEGPAYFNSPRTVGSTLEQVSFALADDPRGYGDPDSGWHRVAGTNLVLADPVPDAPAGLAVFVVCYGPSSDPAGYRATAEATADGVHIHTPGFSALIGHPAGDEHGEPILALTPHEP</sequence>
<reference evidence="1" key="1">
    <citation type="submission" date="2021-04" db="EMBL/GenBank/DDBJ databases">
        <title>Genome based classification of Actinospica acidithermotolerans sp. nov., an actinobacterium isolated from an Indonesian hot spring.</title>
        <authorList>
            <person name="Kusuma A.B."/>
            <person name="Putra K.E."/>
            <person name="Nafisah S."/>
            <person name="Loh J."/>
            <person name="Nouioui I."/>
            <person name="Goodfellow M."/>
        </authorList>
    </citation>
    <scope>NUCLEOTIDE SEQUENCE</scope>
    <source>
        <strain evidence="1">MGRD01-02</strain>
    </source>
</reference>
<name>A0A941EBL3_9ACTN</name>
<gene>
    <name evidence="1" type="ORF">KDK95_26030</name>
</gene>